<dbReference type="GO" id="GO:0022857">
    <property type="term" value="F:transmembrane transporter activity"/>
    <property type="evidence" value="ECO:0007669"/>
    <property type="project" value="InterPro"/>
</dbReference>
<feature type="transmembrane region" description="Helical" evidence="6">
    <location>
        <begin position="118"/>
        <end position="138"/>
    </location>
</feature>
<keyword evidence="4 6" id="KW-0472">Membrane</keyword>
<evidence type="ECO:0000256" key="6">
    <source>
        <dbReference type="SAM" id="Phobius"/>
    </source>
</evidence>
<feature type="transmembrane region" description="Helical" evidence="6">
    <location>
        <begin position="355"/>
        <end position="375"/>
    </location>
</feature>
<feature type="transmembrane region" description="Helical" evidence="6">
    <location>
        <begin position="487"/>
        <end position="508"/>
    </location>
</feature>
<dbReference type="Gene3D" id="1.20.1720.10">
    <property type="entry name" value="Multidrug resistance protein D"/>
    <property type="match status" value="1"/>
</dbReference>
<dbReference type="SUPFAM" id="SSF103473">
    <property type="entry name" value="MFS general substrate transporter"/>
    <property type="match status" value="2"/>
</dbReference>
<dbReference type="PROSITE" id="PS50850">
    <property type="entry name" value="MFS"/>
    <property type="match status" value="1"/>
</dbReference>
<evidence type="ECO:0000256" key="1">
    <source>
        <dbReference type="ARBA" id="ARBA00004651"/>
    </source>
</evidence>
<feature type="transmembrane region" description="Helical" evidence="6">
    <location>
        <begin position="253"/>
        <end position="274"/>
    </location>
</feature>
<name>A0A1X7D553_9MICC</name>
<organism evidence="8 9">
    <name type="scientific">Kocuria marina subsp. indica</name>
    <dbReference type="NCBI Taxonomy" id="1049583"/>
    <lineage>
        <taxon>Bacteria</taxon>
        <taxon>Bacillati</taxon>
        <taxon>Actinomycetota</taxon>
        <taxon>Actinomycetes</taxon>
        <taxon>Micrococcales</taxon>
        <taxon>Micrococcaceae</taxon>
        <taxon>Kocuria</taxon>
    </lineage>
</organism>
<feature type="transmembrane region" description="Helical" evidence="6">
    <location>
        <begin position="414"/>
        <end position="434"/>
    </location>
</feature>
<feature type="transmembrane region" description="Helical" evidence="6">
    <location>
        <begin position="319"/>
        <end position="343"/>
    </location>
</feature>
<evidence type="ECO:0000256" key="2">
    <source>
        <dbReference type="ARBA" id="ARBA00022692"/>
    </source>
</evidence>
<dbReference type="GO" id="GO:0005886">
    <property type="term" value="C:plasma membrane"/>
    <property type="evidence" value="ECO:0007669"/>
    <property type="project" value="UniProtKB-SubCell"/>
</dbReference>
<feature type="transmembrane region" description="Helical" evidence="6">
    <location>
        <begin position="211"/>
        <end position="232"/>
    </location>
</feature>
<proteinExistence type="predicted"/>
<sequence>MTSDPHRDPDPGETWHERSPATGTGELPILSPRPDPQTHRGYAHGTDPRRWRILAVLLVAIFMSLVAVSIINVGLPSIQEGLGASESQLQWILSGYALTFGVVLVAGGRAGDVFGRGFLWMLGVAIFTLSSIAAGLAPDPTMLIVARFVQGVGSGLLNPQGVAMIQQYFKGAERGKAFGMLGSAVGVSVAIGPVLGGLLIQTGGAAEGWRWLFMVNVPVGVVALVLAFLWFPRPLLRRPEGTTIRHALREMDPTGAVLLGIALLATLLPFIEAGSPGTSPWVWVLLAVAAMFLALWIAWEKHFKASGHQPMVDLDIFRVSSFLNGTLLISLYFLGITSVWVLVTLYMQKGLGHTALAAGCVGLLNALASAVASNLAGSRVNRMGRKIVVLGMLSVVVGLLLSMAVILLHDSWHISEWWLVLTLGFVGFGQGAVVSPNQTLTLAEVPLEYAGSAGGVMQTGQRVGTAVGIAMITAVAYGVIAGQGWSVGIAAGLGVVVLVVLLALAVALRDMRHRARQDSRA</sequence>
<feature type="transmembrane region" description="Helical" evidence="6">
    <location>
        <begin position="463"/>
        <end position="481"/>
    </location>
</feature>
<keyword evidence="2 6" id="KW-0812">Transmembrane</keyword>
<evidence type="ECO:0000256" key="5">
    <source>
        <dbReference type="SAM" id="MobiDB-lite"/>
    </source>
</evidence>
<dbReference type="InterPro" id="IPR036259">
    <property type="entry name" value="MFS_trans_sf"/>
</dbReference>
<dbReference type="Pfam" id="PF07690">
    <property type="entry name" value="MFS_1"/>
    <property type="match status" value="2"/>
</dbReference>
<feature type="region of interest" description="Disordered" evidence="5">
    <location>
        <begin position="1"/>
        <end position="44"/>
    </location>
</feature>
<evidence type="ECO:0000313" key="8">
    <source>
        <dbReference type="EMBL" id="SMF09084.1"/>
    </source>
</evidence>
<gene>
    <name evidence="8" type="ORF">SAMN06296028_108125</name>
</gene>
<keyword evidence="3 6" id="KW-1133">Transmembrane helix</keyword>
<keyword evidence="9" id="KW-1185">Reference proteome</keyword>
<dbReference type="EMBL" id="FXAC01000008">
    <property type="protein sequence ID" value="SMF09084.1"/>
    <property type="molecule type" value="Genomic_DNA"/>
</dbReference>
<evidence type="ECO:0000256" key="3">
    <source>
        <dbReference type="ARBA" id="ARBA00022989"/>
    </source>
</evidence>
<dbReference type="CDD" id="cd17321">
    <property type="entry name" value="MFS_MMR_MDR_like"/>
    <property type="match status" value="1"/>
</dbReference>
<feature type="compositionally biased region" description="Basic and acidic residues" evidence="5">
    <location>
        <begin position="1"/>
        <end position="19"/>
    </location>
</feature>
<feature type="transmembrane region" description="Helical" evidence="6">
    <location>
        <begin position="144"/>
        <end position="165"/>
    </location>
</feature>
<dbReference type="RefSeq" id="WP_085106898.1">
    <property type="nucleotide sequence ID" value="NZ_FXAC01000008.1"/>
</dbReference>
<dbReference type="Proteomes" id="UP000192929">
    <property type="component" value="Unassembled WGS sequence"/>
</dbReference>
<dbReference type="Gene3D" id="1.20.1250.20">
    <property type="entry name" value="MFS general substrate transporter like domains"/>
    <property type="match status" value="1"/>
</dbReference>
<protein>
    <submittedName>
        <fullName evidence="8">Drug resistance transporter, EmrB/QacA subfamily</fullName>
    </submittedName>
</protein>
<dbReference type="InterPro" id="IPR020846">
    <property type="entry name" value="MFS_dom"/>
</dbReference>
<feature type="transmembrane region" description="Helical" evidence="6">
    <location>
        <begin position="387"/>
        <end position="408"/>
    </location>
</feature>
<dbReference type="PANTHER" id="PTHR42718">
    <property type="entry name" value="MAJOR FACILITATOR SUPERFAMILY MULTIDRUG TRANSPORTER MFSC"/>
    <property type="match status" value="1"/>
</dbReference>
<dbReference type="InterPro" id="IPR011701">
    <property type="entry name" value="MFS"/>
</dbReference>
<accession>A0A1X7D553</accession>
<feature type="domain" description="Major facilitator superfamily (MFS) profile" evidence="7">
    <location>
        <begin position="53"/>
        <end position="509"/>
    </location>
</feature>
<feature type="transmembrane region" description="Helical" evidence="6">
    <location>
        <begin position="53"/>
        <end position="75"/>
    </location>
</feature>
<evidence type="ECO:0000256" key="4">
    <source>
        <dbReference type="ARBA" id="ARBA00023136"/>
    </source>
</evidence>
<feature type="transmembrane region" description="Helical" evidence="6">
    <location>
        <begin position="87"/>
        <end position="106"/>
    </location>
</feature>
<reference evidence="9" key="1">
    <citation type="submission" date="2017-04" db="EMBL/GenBank/DDBJ databases">
        <authorList>
            <person name="Varghese N."/>
            <person name="Submissions S."/>
        </authorList>
    </citation>
    <scope>NUCLEOTIDE SEQUENCE [LARGE SCALE GENOMIC DNA]</scope>
    <source>
        <strain evidence="9">NIO-1021</strain>
    </source>
</reference>
<dbReference type="PRINTS" id="PR01036">
    <property type="entry name" value="TCRTETB"/>
</dbReference>
<dbReference type="AlphaFoldDB" id="A0A1X7D553"/>
<evidence type="ECO:0000259" key="7">
    <source>
        <dbReference type="PROSITE" id="PS50850"/>
    </source>
</evidence>
<evidence type="ECO:0000313" key="9">
    <source>
        <dbReference type="Proteomes" id="UP000192929"/>
    </source>
</evidence>
<dbReference type="PANTHER" id="PTHR42718:SF39">
    <property type="entry name" value="ACTINORHODIN TRANSPORTER-RELATED"/>
    <property type="match status" value="1"/>
</dbReference>
<feature type="transmembrane region" description="Helical" evidence="6">
    <location>
        <begin position="280"/>
        <end position="299"/>
    </location>
</feature>
<comment type="subcellular location">
    <subcellularLocation>
        <location evidence="1">Cell membrane</location>
        <topology evidence="1">Multi-pass membrane protein</topology>
    </subcellularLocation>
</comment>
<feature type="transmembrane region" description="Helical" evidence="6">
    <location>
        <begin position="177"/>
        <end position="199"/>
    </location>
</feature>